<reference evidence="3 4" key="1">
    <citation type="submission" date="2017-03" db="EMBL/GenBank/DDBJ databases">
        <title>Genome sequencing of Shewanella japonica KCTC 22435.</title>
        <authorList>
            <person name="Kim K.M."/>
        </authorList>
    </citation>
    <scope>NUCLEOTIDE SEQUENCE [LARGE SCALE GENOMIC DNA]</scope>
    <source>
        <strain evidence="3 4">KCTC 22435</strain>
    </source>
</reference>
<dbReference type="Pfam" id="PF00571">
    <property type="entry name" value="CBS"/>
    <property type="match status" value="2"/>
</dbReference>
<dbReference type="SUPFAM" id="SSF54631">
    <property type="entry name" value="CBS-domain pair"/>
    <property type="match status" value="1"/>
</dbReference>
<evidence type="ECO:0000313" key="4">
    <source>
        <dbReference type="Proteomes" id="UP000191820"/>
    </source>
</evidence>
<evidence type="ECO:0000313" key="3">
    <source>
        <dbReference type="EMBL" id="ARD21686.1"/>
    </source>
</evidence>
<keyword evidence="4" id="KW-1185">Reference proteome</keyword>
<dbReference type="InterPro" id="IPR000644">
    <property type="entry name" value="CBS_dom"/>
</dbReference>
<proteinExistence type="predicted"/>
<evidence type="ECO:0000259" key="2">
    <source>
        <dbReference type="PROSITE" id="PS51371"/>
    </source>
</evidence>
<name>A0ABM6JL61_9GAMM</name>
<keyword evidence="1" id="KW-0129">CBS domain</keyword>
<dbReference type="PROSITE" id="PS51371">
    <property type="entry name" value="CBS"/>
    <property type="match status" value="1"/>
</dbReference>
<dbReference type="Gene3D" id="3.10.580.10">
    <property type="entry name" value="CBS-domain"/>
    <property type="match status" value="1"/>
</dbReference>
<evidence type="ECO:0000256" key="1">
    <source>
        <dbReference type="PROSITE-ProRule" id="PRU00703"/>
    </source>
</evidence>
<dbReference type="Proteomes" id="UP000191820">
    <property type="component" value="Chromosome"/>
</dbReference>
<protein>
    <recommendedName>
        <fullName evidence="2">CBS domain-containing protein</fullName>
    </recommendedName>
</protein>
<dbReference type="InterPro" id="IPR046342">
    <property type="entry name" value="CBS_dom_sf"/>
</dbReference>
<feature type="domain" description="CBS" evidence="2">
    <location>
        <begin position="109"/>
        <end position="172"/>
    </location>
</feature>
<gene>
    <name evidence="3" type="ORF">SJ2017_1362</name>
</gene>
<organism evidence="3 4">
    <name type="scientific">Shewanella japonica</name>
    <dbReference type="NCBI Taxonomy" id="93973"/>
    <lineage>
        <taxon>Bacteria</taxon>
        <taxon>Pseudomonadati</taxon>
        <taxon>Pseudomonadota</taxon>
        <taxon>Gammaproteobacteria</taxon>
        <taxon>Alteromonadales</taxon>
        <taxon>Shewanellaceae</taxon>
        <taxon>Shewanella</taxon>
    </lineage>
</organism>
<sequence>MRNLELFSTASIDHLLWSTSTDSPSLDSPALDVFTDFDVARPIVVDASTSAVATAIIMEQTHAFMRLVVDKNNKFLGVITLQELSDHNLFVTAKKLDLTVDELLVTEVMVPREELQAFDYQQISTAKVSDIVRLLQQNNLHHMLVIDHELHHIRGLIAASDLARKLNMPIEIHQRPSFSQIFSNAH</sequence>
<dbReference type="EMBL" id="CP020472">
    <property type="protein sequence ID" value="ARD21686.1"/>
    <property type="molecule type" value="Genomic_DNA"/>
</dbReference>
<accession>A0ABM6JL61</accession>
<dbReference type="RefSeq" id="WP_080915291.1">
    <property type="nucleotide sequence ID" value="NZ_CP020472.1"/>
</dbReference>